<dbReference type="KEGG" id="rml:FF011L_42440"/>
<accession>A0A517MKP2</accession>
<evidence type="ECO:0000313" key="2">
    <source>
        <dbReference type="Proteomes" id="UP000320672"/>
    </source>
</evidence>
<gene>
    <name evidence="1" type="ORF">FF011L_42440</name>
</gene>
<keyword evidence="2" id="KW-1185">Reference proteome</keyword>
<dbReference type="Proteomes" id="UP000320672">
    <property type="component" value="Chromosome"/>
</dbReference>
<organism evidence="1 2">
    <name type="scientific">Roseimaritima multifibrata</name>
    <dbReference type="NCBI Taxonomy" id="1930274"/>
    <lineage>
        <taxon>Bacteria</taxon>
        <taxon>Pseudomonadati</taxon>
        <taxon>Planctomycetota</taxon>
        <taxon>Planctomycetia</taxon>
        <taxon>Pirellulales</taxon>
        <taxon>Pirellulaceae</taxon>
        <taxon>Roseimaritima</taxon>
    </lineage>
</organism>
<sequence length="51" mass="5782">MAAACFRRGKPNASYFLSGTARAVRQSRREYNEFAGRLALTGKKTRPQMQM</sequence>
<reference evidence="1 2" key="1">
    <citation type="submission" date="2019-02" db="EMBL/GenBank/DDBJ databases">
        <title>Deep-cultivation of Planctomycetes and their phenomic and genomic characterization uncovers novel biology.</title>
        <authorList>
            <person name="Wiegand S."/>
            <person name="Jogler M."/>
            <person name="Boedeker C."/>
            <person name="Pinto D."/>
            <person name="Vollmers J."/>
            <person name="Rivas-Marin E."/>
            <person name="Kohn T."/>
            <person name="Peeters S.H."/>
            <person name="Heuer A."/>
            <person name="Rast P."/>
            <person name="Oberbeckmann S."/>
            <person name="Bunk B."/>
            <person name="Jeske O."/>
            <person name="Meyerdierks A."/>
            <person name="Storesund J.E."/>
            <person name="Kallscheuer N."/>
            <person name="Luecker S."/>
            <person name="Lage O.M."/>
            <person name="Pohl T."/>
            <person name="Merkel B.J."/>
            <person name="Hornburger P."/>
            <person name="Mueller R.-W."/>
            <person name="Bruemmer F."/>
            <person name="Labrenz M."/>
            <person name="Spormann A.M."/>
            <person name="Op den Camp H."/>
            <person name="Overmann J."/>
            <person name="Amann R."/>
            <person name="Jetten M.S.M."/>
            <person name="Mascher T."/>
            <person name="Medema M.H."/>
            <person name="Devos D.P."/>
            <person name="Kaster A.-K."/>
            <person name="Ovreas L."/>
            <person name="Rohde M."/>
            <person name="Galperin M.Y."/>
            <person name="Jogler C."/>
        </authorList>
    </citation>
    <scope>NUCLEOTIDE SEQUENCE [LARGE SCALE GENOMIC DNA]</scope>
    <source>
        <strain evidence="1 2">FF011L</strain>
    </source>
</reference>
<dbReference type="EMBL" id="CP036262">
    <property type="protein sequence ID" value="QDS95448.1"/>
    <property type="molecule type" value="Genomic_DNA"/>
</dbReference>
<protein>
    <submittedName>
        <fullName evidence="1">Uncharacterized protein</fullName>
    </submittedName>
</protein>
<dbReference type="AlphaFoldDB" id="A0A517MKP2"/>
<name>A0A517MKP2_9BACT</name>
<evidence type="ECO:0000313" key="1">
    <source>
        <dbReference type="EMBL" id="QDS95448.1"/>
    </source>
</evidence>
<proteinExistence type="predicted"/>